<dbReference type="PANTHER" id="PTHR22642">
    <property type="entry name" value="IMIDAZOLONEPROPIONASE"/>
    <property type="match status" value="1"/>
</dbReference>
<reference evidence="3" key="1">
    <citation type="journal article" date="2019" name="Int. J. Syst. Evol. Microbiol.">
        <title>The Global Catalogue of Microorganisms (GCM) 10K type strain sequencing project: providing services to taxonomists for standard genome sequencing and annotation.</title>
        <authorList>
            <consortium name="The Broad Institute Genomics Platform"/>
            <consortium name="The Broad Institute Genome Sequencing Center for Infectious Disease"/>
            <person name="Wu L."/>
            <person name="Ma J."/>
        </authorList>
    </citation>
    <scope>NUCLEOTIDE SEQUENCE [LARGE SCALE GENOMIC DNA]</scope>
    <source>
        <strain evidence="3">JCM 14546</strain>
    </source>
</reference>
<organism evidence="2 3">
    <name type="scientific">Brevibacterium samyangense</name>
    <dbReference type="NCBI Taxonomy" id="366888"/>
    <lineage>
        <taxon>Bacteria</taxon>
        <taxon>Bacillati</taxon>
        <taxon>Actinomycetota</taxon>
        <taxon>Actinomycetes</taxon>
        <taxon>Micrococcales</taxon>
        <taxon>Brevibacteriaceae</taxon>
        <taxon>Brevibacterium</taxon>
    </lineage>
</organism>
<dbReference type="Gene3D" id="3.20.20.140">
    <property type="entry name" value="Metal-dependent hydrolases"/>
    <property type="match status" value="1"/>
</dbReference>
<feature type="domain" description="Amidohydrolase 3" evidence="1">
    <location>
        <begin position="54"/>
        <end position="535"/>
    </location>
</feature>
<keyword evidence="3" id="KW-1185">Reference proteome</keyword>
<name>A0ABP5EPD5_9MICO</name>
<dbReference type="Gene3D" id="3.10.310.70">
    <property type="match status" value="1"/>
</dbReference>
<accession>A0ABP5EPD5</accession>
<gene>
    <name evidence="2" type="ORF">GCM10009755_07130</name>
</gene>
<dbReference type="RefSeq" id="WP_344307027.1">
    <property type="nucleotide sequence ID" value="NZ_BAAANO010000005.1"/>
</dbReference>
<dbReference type="Proteomes" id="UP001500755">
    <property type="component" value="Unassembled WGS sequence"/>
</dbReference>
<sequence>MTPPAPTVLFRNARVFTGDAFSAPQDVLVSAGRIAALTPAGEAAVPTGTGVDCEIVDLAGRYLMPGFVESHGHPTFYGVNLLNVDVRPAAVQSITEIQKAVQIAAENTAPGEWVLGAGFDETYILEGRMPTREDLDAVAPDVPVLLERTCTHMYVVNSKALELSGVDENTPVPAGGGMPKDAQGRLTGLIQEDAKGLIAKPTTSDAKLEEGFRLAQQHFNSWGVTTVNDCIVTPQIMRFYERFDAKGDFSVRMRPWLYAVPLAEYQGLLDAAVGAGISSGFGNDMLRVQGVKFQLDGAMGPKTAAMCCPFEGTEEHGLLVHETETLVEAFRTAARGGLRMAIHAIGDAAIEQAFSALEATGELETITAARTRIEHSSLPTEEHLQRMVEWNLIASSSIGFVYHLGDSFPPVLGPERMKRLLPHRSYIDRGIVAPGNSDIPVTNGNPWEGIYGAVTRTTRTGQVLDTVQNITLAEAIKAYTWDAAYANCEEDAAGTIEVGKFADLQVYEENPFDLEPAQWLDLAPTRVYLGGTLVHSA</sequence>
<dbReference type="PANTHER" id="PTHR22642:SF2">
    <property type="entry name" value="PROTEIN LONG AFTER FAR-RED 3"/>
    <property type="match status" value="1"/>
</dbReference>
<dbReference type="InterPro" id="IPR032466">
    <property type="entry name" value="Metal_Hydrolase"/>
</dbReference>
<dbReference type="InterPro" id="IPR033932">
    <property type="entry name" value="YtcJ-like"/>
</dbReference>
<protein>
    <submittedName>
        <fullName evidence="2">Amidohydrolase</fullName>
    </submittedName>
</protein>
<comment type="caution">
    <text evidence="2">The sequence shown here is derived from an EMBL/GenBank/DDBJ whole genome shotgun (WGS) entry which is preliminary data.</text>
</comment>
<evidence type="ECO:0000313" key="3">
    <source>
        <dbReference type="Proteomes" id="UP001500755"/>
    </source>
</evidence>
<dbReference type="CDD" id="cd01300">
    <property type="entry name" value="YtcJ_like"/>
    <property type="match status" value="1"/>
</dbReference>
<evidence type="ECO:0000259" key="1">
    <source>
        <dbReference type="Pfam" id="PF07969"/>
    </source>
</evidence>
<dbReference type="InterPro" id="IPR011059">
    <property type="entry name" value="Metal-dep_hydrolase_composite"/>
</dbReference>
<evidence type="ECO:0000313" key="2">
    <source>
        <dbReference type="EMBL" id="GAA2001308.1"/>
    </source>
</evidence>
<dbReference type="InterPro" id="IPR013108">
    <property type="entry name" value="Amidohydro_3"/>
</dbReference>
<dbReference type="Pfam" id="PF07969">
    <property type="entry name" value="Amidohydro_3"/>
    <property type="match status" value="1"/>
</dbReference>
<proteinExistence type="predicted"/>
<dbReference type="SUPFAM" id="SSF51556">
    <property type="entry name" value="Metallo-dependent hydrolases"/>
    <property type="match status" value="1"/>
</dbReference>
<dbReference type="Gene3D" id="2.30.40.10">
    <property type="entry name" value="Urease, subunit C, domain 1"/>
    <property type="match status" value="1"/>
</dbReference>
<dbReference type="EMBL" id="BAAANO010000005">
    <property type="protein sequence ID" value="GAA2001308.1"/>
    <property type="molecule type" value="Genomic_DNA"/>
</dbReference>
<dbReference type="SUPFAM" id="SSF51338">
    <property type="entry name" value="Composite domain of metallo-dependent hydrolases"/>
    <property type="match status" value="1"/>
</dbReference>